<dbReference type="AlphaFoldDB" id="A0A8J6CGM2"/>
<dbReference type="Pfam" id="PF00612">
    <property type="entry name" value="IQ"/>
    <property type="match status" value="2"/>
</dbReference>
<keyword evidence="4" id="KW-1133">Transmembrane helix</keyword>
<evidence type="ECO:0000256" key="2">
    <source>
        <dbReference type="ARBA" id="ARBA00024341"/>
    </source>
</evidence>
<keyword evidence="4" id="KW-0472">Membrane</keyword>
<evidence type="ECO:0000256" key="1">
    <source>
        <dbReference type="ARBA" id="ARBA00022860"/>
    </source>
</evidence>
<comment type="caution">
    <text evidence="5">The sequence shown here is derived from an EMBL/GenBank/DDBJ whole genome shotgun (WGS) entry which is preliminary data.</text>
</comment>
<evidence type="ECO:0000256" key="3">
    <source>
        <dbReference type="SAM" id="MobiDB-lite"/>
    </source>
</evidence>
<dbReference type="GO" id="GO:0005516">
    <property type="term" value="F:calmodulin binding"/>
    <property type="evidence" value="ECO:0007669"/>
    <property type="project" value="UniProtKB-KW"/>
</dbReference>
<evidence type="ECO:0000313" key="6">
    <source>
        <dbReference type="Proteomes" id="UP000701853"/>
    </source>
</evidence>
<keyword evidence="6" id="KW-1185">Reference proteome</keyword>
<proteinExistence type="inferred from homology"/>
<dbReference type="PROSITE" id="PS50096">
    <property type="entry name" value="IQ"/>
    <property type="match status" value="2"/>
</dbReference>
<dbReference type="Proteomes" id="UP000701853">
    <property type="component" value="Chromosome 13"/>
</dbReference>
<gene>
    <name evidence="5" type="ORF">CXB51_036257</name>
</gene>
<feature type="region of interest" description="Disordered" evidence="3">
    <location>
        <begin position="271"/>
        <end position="302"/>
    </location>
</feature>
<keyword evidence="4" id="KW-0812">Transmembrane</keyword>
<accession>A0A8J6CGM2</accession>
<reference evidence="5 6" key="1">
    <citation type="journal article" date="2021" name="bioRxiv">
        <title>The Gossypium anomalum genome as a resource for cotton improvement and evolutionary analysis of hybrid incompatibility.</title>
        <authorList>
            <person name="Grover C.E."/>
            <person name="Yuan D."/>
            <person name="Arick M.A."/>
            <person name="Miller E.R."/>
            <person name="Hu G."/>
            <person name="Peterson D.G."/>
            <person name="Wendel J.F."/>
            <person name="Udall J.A."/>
        </authorList>
    </citation>
    <scope>NUCLEOTIDE SEQUENCE [LARGE SCALE GENOMIC DNA]</scope>
    <source>
        <strain evidence="5">JFW-Udall</strain>
        <tissue evidence="5">Leaf</tissue>
    </source>
</reference>
<dbReference type="Gene3D" id="1.20.5.190">
    <property type="match status" value="1"/>
</dbReference>
<sequence length="411" mass="46112">MGSSRNWVKSLMGVKKNEKEDQVSSRFFLLCCTATIIYISALKLFVMKGKKGVKSKKWKPWGSKGKFRSDSSPRTAAMAALARAPAKDFRVLRQEGAAIRIQTAFRGFLARRALRALKGIVRLQALVRGRQARKQATVTLRCMQALVRVQARVRARRVRMSTEARAVQKILDECHSKDDILKQAEDGWCDSKGTLEDVKTKLQMKQEGAFKKERALAYSLAQKQWRSKPSSTSQTNSSGLYTKYQEFDKNSWGWSWLERWMAARPCETRLMEPSQAESDPSDTTPPSKHSLEGKNARSSSPCFVEVRKNNISTRISAKPPCIGQVTHSSSSPSSEFRFNSSSASSSICTSSTPVSGNTTLKSTDRTEQSGNSRPDYMNLTESTKAKQRSRNNHVHMSRPLYPCTNAGNRYV</sequence>
<dbReference type="PANTHER" id="PTHR32295:SF95">
    <property type="entry name" value="PROTEIN IQ-DOMAIN 6"/>
    <property type="match status" value="1"/>
</dbReference>
<evidence type="ECO:0008006" key="7">
    <source>
        <dbReference type="Google" id="ProtNLM"/>
    </source>
</evidence>
<protein>
    <recommendedName>
        <fullName evidence="7">IQ-domain 6</fullName>
    </recommendedName>
</protein>
<comment type="similarity">
    <text evidence="2">Belongs to the IQD family.</text>
</comment>
<dbReference type="OrthoDB" id="671489at2759"/>
<organism evidence="5 6">
    <name type="scientific">Gossypium anomalum</name>
    <dbReference type="NCBI Taxonomy" id="47600"/>
    <lineage>
        <taxon>Eukaryota</taxon>
        <taxon>Viridiplantae</taxon>
        <taxon>Streptophyta</taxon>
        <taxon>Embryophyta</taxon>
        <taxon>Tracheophyta</taxon>
        <taxon>Spermatophyta</taxon>
        <taxon>Magnoliopsida</taxon>
        <taxon>eudicotyledons</taxon>
        <taxon>Gunneridae</taxon>
        <taxon>Pentapetalae</taxon>
        <taxon>rosids</taxon>
        <taxon>malvids</taxon>
        <taxon>Malvales</taxon>
        <taxon>Malvaceae</taxon>
        <taxon>Malvoideae</taxon>
        <taxon>Gossypium</taxon>
    </lineage>
</organism>
<dbReference type="SMART" id="SM00015">
    <property type="entry name" value="IQ"/>
    <property type="match status" value="2"/>
</dbReference>
<keyword evidence="1" id="KW-0112">Calmodulin-binding</keyword>
<dbReference type="InterPro" id="IPR000048">
    <property type="entry name" value="IQ_motif_EF-hand-BS"/>
</dbReference>
<evidence type="ECO:0000313" key="5">
    <source>
        <dbReference type="EMBL" id="KAG8471894.1"/>
    </source>
</evidence>
<evidence type="ECO:0000256" key="4">
    <source>
        <dbReference type="SAM" id="Phobius"/>
    </source>
</evidence>
<feature type="compositionally biased region" description="Basic residues" evidence="3">
    <location>
        <begin position="385"/>
        <end position="396"/>
    </location>
</feature>
<feature type="compositionally biased region" description="Low complexity" evidence="3">
    <location>
        <begin position="328"/>
        <end position="355"/>
    </location>
</feature>
<feature type="region of interest" description="Disordered" evidence="3">
    <location>
        <begin position="315"/>
        <end position="411"/>
    </location>
</feature>
<name>A0A8J6CGM2_9ROSI</name>
<dbReference type="PANTHER" id="PTHR32295">
    <property type="entry name" value="IQ-DOMAIN 5-RELATED"/>
    <property type="match status" value="1"/>
</dbReference>
<feature type="transmembrane region" description="Helical" evidence="4">
    <location>
        <begin position="27"/>
        <end position="46"/>
    </location>
</feature>
<dbReference type="CDD" id="cd23767">
    <property type="entry name" value="IQCD"/>
    <property type="match status" value="1"/>
</dbReference>
<dbReference type="EMBL" id="JAHUZN010000013">
    <property type="protein sequence ID" value="KAG8471894.1"/>
    <property type="molecule type" value="Genomic_DNA"/>
</dbReference>
<feature type="compositionally biased region" description="Polar residues" evidence="3">
    <location>
        <begin position="275"/>
        <end position="287"/>
    </location>
</feature>